<dbReference type="PROSITE" id="PS50863">
    <property type="entry name" value="B3"/>
    <property type="match status" value="1"/>
</dbReference>
<keyword evidence="9" id="KW-1185">Reference proteome</keyword>
<evidence type="ECO:0000256" key="4">
    <source>
        <dbReference type="ARBA" id="ARBA00023163"/>
    </source>
</evidence>
<evidence type="ECO:0000256" key="1">
    <source>
        <dbReference type="ARBA" id="ARBA00004123"/>
    </source>
</evidence>
<comment type="subcellular location">
    <subcellularLocation>
        <location evidence="1">Nucleus</location>
    </subcellularLocation>
</comment>
<dbReference type="PANTHER" id="PTHR31140:SF81">
    <property type="entry name" value="B3 DOMAIN-CONTAINING TRANSCRIPTION FACTOR ABI3"/>
    <property type="match status" value="1"/>
</dbReference>
<comment type="caution">
    <text evidence="8">The sequence shown here is derived from an EMBL/GenBank/DDBJ whole genome shotgun (WGS) entry which is preliminary data.</text>
</comment>
<gene>
    <name evidence="8" type="ORF">K7X08_029676</name>
</gene>
<feature type="compositionally biased region" description="Basic residues" evidence="6">
    <location>
        <begin position="379"/>
        <end position="398"/>
    </location>
</feature>
<dbReference type="CDD" id="cd10015">
    <property type="entry name" value="BfiI_C_EcoRII_N_B3"/>
    <property type="match status" value="1"/>
</dbReference>
<dbReference type="InterPro" id="IPR044800">
    <property type="entry name" value="LEC2-like"/>
</dbReference>
<feature type="region of interest" description="Disordered" evidence="6">
    <location>
        <begin position="54"/>
        <end position="74"/>
    </location>
</feature>
<dbReference type="Proteomes" id="UP001152561">
    <property type="component" value="Unassembled WGS sequence"/>
</dbReference>
<accession>A0A9Q1L344</accession>
<dbReference type="SUPFAM" id="SSF101936">
    <property type="entry name" value="DNA-binding pseudobarrel domain"/>
    <property type="match status" value="1"/>
</dbReference>
<evidence type="ECO:0000313" key="9">
    <source>
        <dbReference type="Proteomes" id="UP001152561"/>
    </source>
</evidence>
<proteinExistence type="predicted"/>
<keyword evidence="5" id="KW-0539">Nucleus</keyword>
<keyword evidence="2" id="KW-0805">Transcription regulation</keyword>
<evidence type="ECO:0000256" key="6">
    <source>
        <dbReference type="SAM" id="MobiDB-lite"/>
    </source>
</evidence>
<dbReference type="SMART" id="SM01019">
    <property type="entry name" value="B3"/>
    <property type="match status" value="1"/>
</dbReference>
<feature type="region of interest" description="Disordered" evidence="6">
    <location>
        <begin position="373"/>
        <end position="403"/>
    </location>
</feature>
<evidence type="ECO:0000256" key="3">
    <source>
        <dbReference type="ARBA" id="ARBA00023125"/>
    </source>
</evidence>
<feature type="domain" description="TF-B3" evidence="7">
    <location>
        <begin position="488"/>
        <end position="590"/>
    </location>
</feature>
<evidence type="ECO:0000256" key="2">
    <source>
        <dbReference type="ARBA" id="ARBA00023015"/>
    </source>
</evidence>
<dbReference type="GO" id="GO:0003677">
    <property type="term" value="F:DNA binding"/>
    <property type="evidence" value="ECO:0007669"/>
    <property type="project" value="UniProtKB-KW"/>
</dbReference>
<name>A0A9Q1L344_9SOLA</name>
<dbReference type="PANTHER" id="PTHR31140">
    <property type="entry name" value="B3 DOMAIN-CONTAINING TRANSCRIPTION FACTOR ABI3"/>
    <property type="match status" value="1"/>
</dbReference>
<dbReference type="EMBL" id="JAJAGQ010000024">
    <property type="protein sequence ID" value="KAJ8527199.1"/>
    <property type="molecule type" value="Genomic_DNA"/>
</dbReference>
<dbReference type="InterPro" id="IPR003340">
    <property type="entry name" value="B3_DNA-bd"/>
</dbReference>
<organism evidence="8 9">
    <name type="scientific">Anisodus acutangulus</name>
    <dbReference type="NCBI Taxonomy" id="402998"/>
    <lineage>
        <taxon>Eukaryota</taxon>
        <taxon>Viridiplantae</taxon>
        <taxon>Streptophyta</taxon>
        <taxon>Embryophyta</taxon>
        <taxon>Tracheophyta</taxon>
        <taxon>Spermatophyta</taxon>
        <taxon>Magnoliopsida</taxon>
        <taxon>eudicotyledons</taxon>
        <taxon>Gunneridae</taxon>
        <taxon>Pentapetalae</taxon>
        <taxon>asterids</taxon>
        <taxon>lamiids</taxon>
        <taxon>Solanales</taxon>
        <taxon>Solanaceae</taxon>
        <taxon>Solanoideae</taxon>
        <taxon>Hyoscyameae</taxon>
        <taxon>Anisodus</taxon>
    </lineage>
</organism>
<evidence type="ECO:0000313" key="8">
    <source>
        <dbReference type="EMBL" id="KAJ8527199.1"/>
    </source>
</evidence>
<dbReference type="GO" id="GO:0003700">
    <property type="term" value="F:DNA-binding transcription factor activity"/>
    <property type="evidence" value="ECO:0007669"/>
    <property type="project" value="InterPro"/>
</dbReference>
<dbReference type="OrthoDB" id="757982at2759"/>
<dbReference type="Pfam" id="PF02362">
    <property type="entry name" value="B3"/>
    <property type="match status" value="1"/>
</dbReference>
<evidence type="ECO:0000256" key="5">
    <source>
        <dbReference type="ARBA" id="ARBA00023242"/>
    </source>
</evidence>
<evidence type="ECO:0000259" key="7">
    <source>
        <dbReference type="PROSITE" id="PS50863"/>
    </source>
</evidence>
<reference evidence="9" key="1">
    <citation type="journal article" date="2023" name="Proc. Natl. Acad. Sci. U.S.A.">
        <title>Genomic and structural basis for evolution of tropane alkaloid biosynthesis.</title>
        <authorList>
            <person name="Wanga Y.-J."/>
            <person name="Taina T."/>
            <person name="Yua J.-Y."/>
            <person name="Lia J."/>
            <person name="Xua B."/>
            <person name="Chenc J."/>
            <person name="D'Auriad J.C."/>
            <person name="Huanga J.-P."/>
            <person name="Huanga S.-X."/>
        </authorList>
    </citation>
    <scope>NUCLEOTIDE SEQUENCE [LARGE SCALE GENOMIC DNA]</scope>
    <source>
        <strain evidence="9">cv. KIB-2019</strain>
    </source>
</reference>
<keyword evidence="4" id="KW-0804">Transcription</keyword>
<sequence>MERKLHGTSNNQDVHGFENVNMVQLVDDEDIWLNGNDSTSINFSTDFQDFPCMSSSSSTSYSPATESDPSSWPVLKSDAEQDIDRIGDQECPNVMENLGGYMDLIDVNEFLDPISFFQSESPQQEEGKVQFEGEENDQQVSIFQGDSELALIFLEWLKQNKDYISAEDMRSIKLKRSTIESASKRLGSTKEGQKQLLRLILDWVEQHRLQTKQMREAEAIHQQSLQNSAPYNFNYNSPVGSDPSACFYPSPWMASTPAYNAPFPDSTSTVMAGPIPGYIGDPCYSNGSVFAPPFYQTMSGNASSMASTEYQPMDTSLSWSQSQCTMVGASQYNPFPDNDSTNNVVMADQPQTLAQYDPYQLFDVNGERLASSCATKEARKNRMARQRRLRPHHYRHQTRNQQQISNEQSVMMGGEINNCAMSQANNPGNWVCWPSAATAPPMVMVPSAEAPQAFPMERPALQSQNHQKHVLTDKRQAFKTEKNLKFLLQKVLKQSDVGNLGRIVLPKKEAESHLPQLESRDGISIAMEDIGTSCVWNMKYRFWPNNKSRMYLLENAGDFVRANGLLEGDFIVIYADMKCGKYNGPKSEGKKPAKKNLRKLSAAAISSSPVAQAVR</sequence>
<dbReference type="Gene3D" id="2.40.330.10">
    <property type="entry name" value="DNA-binding pseudobarrel domain"/>
    <property type="match status" value="1"/>
</dbReference>
<keyword evidence="3" id="KW-0238">DNA-binding</keyword>
<dbReference type="GO" id="GO:0005634">
    <property type="term" value="C:nucleus"/>
    <property type="evidence" value="ECO:0007669"/>
    <property type="project" value="UniProtKB-SubCell"/>
</dbReference>
<protein>
    <recommendedName>
        <fullName evidence="7">TF-B3 domain-containing protein</fullName>
    </recommendedName>
</protein>
<dbReference type="AlphaFoldDB" id="A0A9Q1L344"/>
<dbReference type="InterPro" id="IPR015300">
    <property type="entry name" value="DNA-bd_pseudobarrel_sf"/>
</dbReference>